<dbReference type="InterPro" id="IPR001296">
    <property type="entry name" value="Glyco_trans_1"/>
</dbReference>
<keyword evidence="2" id="KW-0808">Transferase</keyword>
<evidence type="ECO:0000313" key="4">
    <source>
        <dbReference type="EMBL" id="SVA19179.1"/>
    </source>
</evidence>
<dbReference type="AlphaFoldDB" id="A0A381TTK7"/>
<dbReference type="EMBL" id="UINC01005116">
    <property type="protein sequence ID" value="SVA19179.1"/>
    <property type="molecule type" value="Genomic_DNA"/>
</dbReference>
<evidence type="ECO:0000259" key="3">
    <source>
        <dbReference type="Pfam" id="PF00534"/>
    </source>
</evidence>
<feature type="non-terminal residue" evidence="4">
    <location>
        <position position="387"/>
    </location>
</feature>
<proteinExistence type="predicted"/>
<evidence type="ECO:0000256" key="2">
    <source>
        <dbReference type="ARBA" id="ARBA00022679"/>
    </source>
</evidence>
<dbReference type="SUPFAM" id="SSF53756">
    <property type="entry name" value="UDP-Glycosyltransferase/glycogen phosphorylase"/>
    <property type="match status" value="1"/>
</dbReference>
<dbReference type="PANTHER" id="PTHR12526">
    <property type="entry name" value="GLYCOSYLTRANSFERASE"/>
    <property type="match status" value="1"/>
</dbReference>
<gene>
    <name evidence="4" type="ORF">METZ01_LOCUS72033</name>
</gene>
<evidence type="ECO:0000256" key="1">
    <source>
        <dbReference type="ARBA" id="ARBA00022676"/>
    </source>
</evidence>
<feature type="non-terminal residue" evidence="4">
    <location>
        <position position="1"/>
    </location>
</feature>
<dbReference type="Pfam" id="PF00534">
    <property type="entry name" value="Glycos_transf_1"/>
    <property type="match status" value="1"/>
</dbReference>
<sequence>VSEQRTRLLVVKAAMTVNGGAARDLMRNLPCIAERFEVRFACLNLLDSQRKTLLSSGIQILEPFYQWQPGGGLLNEITAGQERSAAAAWKEHEAALAAIEWADAIHLTGGSGSMEFPAFVPADKPLHLHFLESKPGIHDDISHLDPDGSGGWRPGLMHLLQSRQRARIEKSFRGFADNQNWSVSANSGFSARNLHRIYGIKGGVLYPSVDLTEFSSEPSFGEREVFDAMGLGEIASYAVTVGRMSRFKGTYEAVEHLAGSGLGLVVIGGGKGGENAALRDYGDKIGVAVRVLSGIDSESMRAVMRNSAAIIGLAHGEAFGLTPIEAMALGVPPVFVNEGGYTETIVDQLNGRLVERGDIEAWHRALEQASDPGTRERWAHNGLARIE</sequence>
<feature type="domain" description="Glycosyl transferase family 1" evidence="3">
    <location>
        <begin position="237"/>
        <end position="382"/>
    </location>
</feature>
<dbReference type="CDD" id="cd03801">
    <property type="entry name" value="GT4_PimA-like"/>
    <property type="match status" value="1"/>
</dbReference>
<dbReference type="Gene3D" id="3.40.50.2000">
    <property type="entry name" value="Glycogen Phosphorylase B"/>
    <property type="match status" value="2"/>
</dbReference>
<protein>
    <recommendedName>
        <fullName evidence="3">Glycosyl transferase family 1 domain-containing protein</fullName>
    </recommendedName>
</protein>
<keyword evidence="1" id="KW-0328">Glycosyltransferase</keyword>
<organism evidence="4">
    <name type="scientific">marine metagenome</name>
    <dbReference type="NCBI Taxonomy" id="408172"/>
    <lineage>
        <taxon>unclassified sequences</taxon>
        <taxon>metagenomes</taxon>
        <taxon>ecological metagenomes</taxon>
    </lineage>
</organism>
<reference evidence="4" key="1">
    <citation type="submission" date="2018-05" db="EMBL/GenBank/DDBJ databases">
        <authorList>
            <person name="Lanie J.A."/>
            <person name="Ng W.-L."/>
            <person name="Kazmierczak K.M."/>
            <person name="Andrzejewski T.M."/>
            <person name="Davidsen T.M."/>
            <person name="Wayne K.J."/>
            <person name="Tettelin H."/>
            <person name="Glass J.I."/>
            <person name="Rusch D."/>
            <person name="Podicherti R."/>
            <person name="Tsui H.-C.T."/>
            <person name="Winkler M.E."/>
        </authorList>
    </citation>
    <scope>NUCLEOTIDE SEQUENCE</scope>
</reference>
<accession>A0A381TTK7</accession>
<dbReference type="PANTHER" id="PTHR12526:SF510">
    <property type="entry name" value="D-INOSITOL 3-PHOSPHATE GLYCOSYLTRANSFERASE"/>
    <property type="match status" value="1"/>
</dbReference>
<dbReference type="GO" id="GO:0016757">
    <property type="term" value="F:glycosyltransferase activity"/>
    <property type="evidence" value="ECO:0007669"/>
    <property type="project" value="UniProtKB-KW"/>
</dbReference>
<name>A0A381TTK7_9ZZZZ</name>